<reference evidence="5 6" key="1">
    <citation type="submission" date="2018-06" db="EMBL/GenBank/DDBJ databases">
        <title>Whole genome sequencing of a novel hydrocarbon degrading bacterial strain, PW21 isolated from oil contaminated produced water sample.</title>
        <authorList>
            <person name="Nagkirti P."/>
            <person name="Shaikh A."/>
            <person name="Gowdaman V."/>
            <person name="Engineer A.E."/>
            <person name="Dagar S."/>
            <person name="Dhakephalkar P.K."/>
        </authorList>
    </citation>
    <scope>NUCLEOTIDE SEQUENCE [LARGE SCALE GENOMIC DNA]</scope>
    <source>
        <strain evidence="5 6">PW21</strain>
    </source>
</reference>
<dbReference type="GO" id="GO:0006520">
    <property type="term" value="P:amino acid metabolic process"/>
    <property type="evidence" value="ECO:0007669"/>
    <property type="project" value="InterPro"/>
</dbReference>
<protein>
    <submittedName>
        <fullName evidence="5">Threonine aldolase</fullName>
    </submittedName>
</protein>
<dbReference type="Gene3D" id="3.90.1150.10">
    <property type="entry name" value="Aspartate Aminotransferase, domain 1"/>
    <property type="match status" value="1"/>
</dbReference>
<dbReference type="InterPro" id="IPR015424">
    <property type="entry name" value="PyrdxlP-dep_Trfase"/>
</dbReference>
<dbReference type="Pfam" id="PF01212">
    <property type="entry name" value="Beta_elim_lyase"/>
    <property type="match status" value="1"/>
</dbReference>
<keyword evidence="3" id="KW-0663">Pyridoxal phosphate</keyword>
<dbReference type="InterPro" id="IPR001597">
    <property type="entry name" value="ArAA_b-elim_lyase/Thr_aldolase"/>
</dbReference>
<evidence type="ECO:0000256" key="3">
    <source>
        <dbReference type="ARBA" id="ARBA00022898"/>
    </source>
</evidence>
<feature type="domain" description="Aromatic amino acid beta-eliminating lyase/threonine aldolase" evidence="4">
    <location>
        <begin position="4"/>
        <end position="308"/>
    </location>
</feature>
<dbReference type="EMBL" id="QKWH01000006">
    <property type="protein sequence ID" value="PZR52997.1"/>
    <property type="molecule type" value="Genomic_DNA"/>
</dbReference>
<dbReference type="InterPro" id="IPR015422">
    <property type="entry name" value="PyrdxlP-dep_Trfase_small"/>
</dbReference>
<dbReference type="PANTHER" id="PTHR48097:SF5">
    <property type="entry name" value="LOW SPECIFICITY L-THREONINE ALDOLASE"/>
    <property type="match status" value="1"/>
</dbReference>
<keyword evidence="6" id="KW-1185">Reference proteome</keyword>
<evidence type="ECO:0000256" key="1">
    <source>
        <dbReference type="ARBA" id="ARBA00001933"/>
    </source>
</evidence>
<organism evidence="5 6">
    <name type="scientific">Xylanimonas oleitrophica</name>
    <dbReference type="NCBI Taxonomy" id="2607479"/>
    <lineage>
        <taxon>Bacteria</taxon>
        <taxon>Bacillati</taxon>
        <taxon>Actinomycetota</taxon>
        <taxon>Actinomycetes</taxon>
        <taxon>Micrococcales</taxon>
        <taxon>Promicromonosporaceae</taxon>
        <taxon>Xylanimonas</taxon>
    </lineage>
</organism>
<dbReference type="Proteomes" id="UP000248783">
    <property type="component" value="Unassembled WGS sequence"/>
</dbReference>
<sequence length="394" mass="40565">MPPFASDNYAPAHPEVLAAMAAANDGYAVAYGEDPWTARLAERTRELFGAGATVFPLLNGTGANVVSLMATTPRWAGVVASDVAHVNTDENGAPERVGGLKLLTRPTVDGRLTVADVESWAGELGDVHRAQPAVLTLTQSTELGTVYTVEELRALVDAAHRLGLAVHVDGSRLANAAAALGVDLRALTTDVGVDVVSLGAAKNGGMIGEAVVVLGPDDAPTPAAADARRAAAEAVPYLRKSTMQLASKARFVSAQLLALLGEPGTATAPGGAADGAPLWLRNAANANATAARLRAGVESLGTDAVRVTRPTEANAVFATLPRAAADRLRERTRFYDWADGETPERVEVRWMSSWATTPAEVDAFVAALTEALTETEAPAGAAAGAAEGVPAEVL</sequence>
<comment type="cofactor">
    <cofactor evidence="1">
        <name>pyridoxal 5'-phosphate</name>
        <dbReference type="ChEBI" id="CHEBI:597326"/>
    </cofactor>
</comment>
<dbReference type="InterPro" id="IPR015421">
    <property type="entry name" value="PyrdxlP-dep_Trfase_major"/>
</dbReference>
<dbReference type="GO" id="GO:0016829">
    <property type="term" value="F:lyase activity"/>
    <property type="evidence" value="ECO:0007669"/>
    <property type="project" value="InterPro"/>
</dbReference>
<gene>
    <name evidence="5" type="ORF">DNL40_09705</name>
</gene>
<dbReference type="PANTHER" id="PTHR48097">
    <property type="entry name" value="L-THREONINE ALDOLASE-RELATED"/>
    <property type="match status" value="1"/>
</dbReference>
<dbReference type="AlphaFoldDB" id="A0A2W5WNR2"/>
<accession>A0A2W5WNR2</accession>
<evidence type="ECO:0000259" key="4">
    <source>
        <dbReference type="Pfam" id="PF01212"/>
    </source>
</evidence>
<comment type="similarity">
    <text evidence="2">Belongs to the threonine aldolase family.</text>
</comment>
<evidence type="ECO:0000256" key="2">
    <source>
        <dbReference type="ARBA" id="ARBA00006966"/>
    </source>
</evidence>
<comment type="caution">
    <text evidence="5">The sequence shown here is derived from an EMBL/GenBank/DDBJ whole genome shotgun (WGS) entry which is preliminary data.</text>
</comment>
<evidence type="ECO:0000313" key="6">
    <source>
        <dbReference type="Proteomes" id="UP000248783"/>
    </source>
</evidence>
<dbReference type="SUPFAM" id="SSF53383">
    <property type="entry name" value="PLP-dependent transferases"/>
    <property type="match status" value="1"/>
</dbReference>
<dbReference type="Gene3D" id="3.40.640.10">
    <property type="entry name" value="Type I PLP-dependent aspartate aminotransferase-like (Major domain)"/>
    <property type="match status" value="1"/>
</dbReference>
<name>A0A2W5WNR2_9MICO</name>
<evidence type="ECO:0000313" key="5">
    <source>
        <dbReference type="EMBL" id="PZR52997.1"/>
    </source>
</evidence>
<proteinExistence type="inferred from homology"/>